<comment type="caution">
    <text evidence="3">The sequence shown here is derived from an EMBL/GenBank/DDBJ whole genome shotgun (WGS) entry which is preliminary data.</text>
</comment>
<protein>
    <submittedName>
        <fullName evidence="3">Cupin domain-containing protein</fullName>
    </submittedName>
</protein>
<dbReference type="InterPro" id="IPR051610">
    <property type="entry name" value="GPI/OXD"/>
</dbReference>
<accession>A0ABT8RJ67</accession>
<keyword evidence="1" id="KW-0479">Metal-binding</keyword>
<dbReference type="SUPFAM" id="SSF51182">
    <property type="entry name" value="RmlC-like cupins"/>
    <property type="match status" value="1"/>
</dbReference>
<dbReference type="InterPro" id="IPR013096">
    <property type="entry name" value="Cupin_2"/>
</dbReference>
<dbReference type="Gene3D" id="2.60.120.10">
    <property type="entry name" value="Jelly Rolls"/>
    <property type="match status" value="1"/>
</dbReference>
<dbReference type="PANTHER" id="PTHR35848">
    <property type="entry name" value="OXALATE-BINDING PROTEIN"/>
    <property type="match status" value="1"/>
</dbReference>
<name>A0ABT8RJ67_9BACT</name>
<sequence length="153" mass="16960">MITKRDISVAWITGCVTLMMVGFAQSQSNIMQSSIFNWDDIEAKPSKVGEVRTFFRAPTATLDELECHVTTLNPGESSHPPHKHPEEEILIIKEGTVESLVNGQLKRVGPGSVIFQASNQMHSIRNVGETKATYHVFSWHSPGTLKDKGKSNK</sequence>
<dbReference type="PANTHER" id="PTHR35848:SF6">
    <property type="entry name" value="CUPIN TYPE-2 DOMAIN-CONTAINING PROTEIN"/>
    <property type="match status" value="1"/>
</dbReference>
<organism evidence="3 4">
    <name type="scientific">Rhodocytophaga aerolata</name>
    <dbReference type="NCBI Taxonomy" id="455078"/>
    <lineage>
        <taxon>Bacteria</taxon>
        <taxon>Pseudomonadati</taxon>
        <taxon>Bacteroidota</taxon>
        <taxon>Cytophagia</taxon>
        <taxon>Cytophagales</taxon>
        <taxon>Rhodocytophagaceae</taxon>
        <taxon>Rhodocytophaga</taxon>
    </lineage>
</organism>
<dbReference type="InterPro" id="IPR011051">
    <property type="entry name" value="RmlC_Cupin_sf"/>
</dbReference>
<dbReference type="InterPro" id="IPR014710">
    <property type="entry name" value="RmlC-like_jellyroll"/>
</dbReference>
<evidence type="ECO:0000256" key="1">
    <source>
        <dbReference type="ARBA" id="ARBA00022723"/>
    </source>
</evidence>
<dbReference type="Pfam" id="PF07883">
    <property type="entry name" value="Cupin_2"/>
    <property type="match status" value="1"/>
</dbReference>
<evidence type="ECO:0000259" key="2">
    <source>
        <dbReference type="Pfam" id="PF07883"/>
    </source>
</evidence>
<dbReference type="EMBL" id="JAUKPO010000049">
    <property type="protein sequence ID" value="MDO1451253.1"/>
    <property type="molecule type" value="Genomic_DNA"/>
</dbReference>
<reference evidence="3" key="1">
    <citation type="submission" date="2023-07" db="EMBL/GenBank/DDBJ databases">
        <title>The genome sequence of Rhodocytophaga aerolata KACC 12507.</title>
        <authorList>
            <person name="Zhang X."/>
        </authorList>
    </citation>
    <scope>NUCLEOTIDE SEQUENCE</scope>
    <source>
        <strain evidence="3">KACC 12507</strain>
    </source>
</reference>
<dbReference type="Proteomes" id="UP001168528">
    <property type="component" value="Unassembled WGS sequence"/>
</dbReference>
<evidence type="ECO:0000313" key="4">
    <source>
        <dbReference type="Proteomes" id="UP001168528"/>
    </source>
</evidence>
<dbReference type="CDD" id="cd02209">
    <property type="entry name" value="cupin_XRE_C"/>
    <property type="match status" value="1"/>
</dbReference>
<keyword evidence="4" id="KW-1185">Reference proteome</keyword>
<dbReference type="RefSeq" id="WP_302042052.1">
    <property type="nucleotide sequence ID" value="NZ_JAUKPO010000049.1"/>
</dbReference>
<proteinExistence type="predicted"/>
<evidence type="ECO:0000313" key="3">
    <source>
        <dbReference type="EMBL" id="MDO1451253.1"/>
    </source>
</evidence>
<feature type="domain" description="Cupin type-2" evidence="2">
    <location>
        <begin position="69"/>
        <end position="134"/>
    </location>
</feature>
<gene>
    <name evidence="3" type="ORF">Q0590_33575</name>
</gene>